<dbReference type="SMART" id="SM00450">
    <property type="entry name" value="RHOD"/>
    <property type="match status" value="1"/>
</dbReference>
<dbReference type="KEGG" id="dap:Dacet_1787"/>
<accession>D4H0N8</accession>
<feature type="compositionally biased region" description="Acidic residues" evidence="2">
    <location>
        <begin position="454"/>
        <end position="465"/>
    </location>
</feature>
<evidence type="ECO:0000256" key="3">
    <source>
        <dbReference type="SAM" id="Phobius"/>
    </source>
</evidence>
<dbReference type="PANTHER" id="PTHR43855:SF1">
    <property type="entry name" value="THIOSULFATE SULFURTRANSFERASE"/>
    <property type="match status" value="1"/>
</dbReference>
<keyword evidence="1" id="KW-0677">Repeat</keyword>
<gene>
    <name evidence="5" type="ordered locus">Dacet_1787</name>
</gene>
<dbReference type="Pfam" id="PF00581">
    <property type="entry name" value="Rhodanese"/>
    <property type="match status" value="1"/>
</dbReference>
<dbReference type="PROSITE" id="PS50206">
    <property type="entry name" value="RHODANESE_3"/>
    <property type="match status" value="2"/>
</dbReference>
<proteinExistence type="predicted"/>
<keyword evidence="3" id="KW-0472">Membrane</keyword>
<dbReference type="PaxDb" id="522772-Dacet_1787"/>
<dbReference type="STRING" id="522772.Dacet_1787"/>
<evidence type="ECO:0000259" key="4">
    <source>
        <dbReference type="PROSITE" id="PS50206"/>
    </source>
</evidence>
<feature type="transmembrane region" description="Helical" evidence="3">
    <location>
        <begin position="12"/>
        <end position="34"/>
    </location>
</feature>
<dbReference type="SUPFAM" id="SSF52821">
    <property type="entry name" value="Rhodanese/Cell cycle control phosphatase"/>
    <property type="match status" value="2"/>
</dbReference>
<dbReference type="RefSeq" id="WP_013011062.1">
    <property type="nucleotide sequence ID" value="NC_013943.1"/>
</dbReference>
<evidence type="ECO:0000256" key="1">
    <source>
        <dbReference type="ARBA" id="ARBA00022737"/>
    </source>
</evidence>
<dbReference type="AlphaFoldDB" id="D4H0N8"/>
<keyword evidence="3" id="KW-0812">Transmembrane</keyword>
<dbReference type="InterPro" id="IPR051126">
    <property type="entry name" value="Thiosulfate_sulfurtransferase"/>
</dbReference>
<feature type="domain" description="Rhodanese" evidence="4">
    <location>
        <begin position="138"/>
        <end position="203"/>
    </location>
</feature>
<keyword evidence="3" id="KW-1133">Transmembrane helix</keyword>
<reference evidence="5 6" key="1">
    <citation type="journal article" date="2010" name="Stand. Genomic Sci.">
        <title>Complete genome sequence of Denitrovibrio acetiphilus type strain (N2460).</title>
        <authorList>
            <person name="Kiss H."/>
            <person name="Lang E."/>
            <person name="Lapidus A."/>
            <person name="Copeland A."/>
            <person name="Nolan M."/>
            <person name="Glavina Del Rio T."/>
            <person name="Chen F."/>
            <person name="Lucas S."/>
            <person name="Tice H."/>
            <person name="Cheng J.F."/>
            <person name="Han C."/>
            <person name="Goodwin L."/>
            <person name="Pitluck S."/>
            <person name="Liolios K."/>
            <person name="Pati A."/>
            <person name="Ivanova N."/>
            <person name="Mavromatis K."/>
            <person name="Chen A."/>
            <person name="Palaniappan K."/>
            <person name="Land M."/>
            <person name="Hauser L."/>
            <person name="Chang Y.J."/>
            <person name="Jeffries C.D."/>
            <person name="Detter J.C."/>
            <person name="Brettin T."/>
            <person name="Spring S."/>
            <person name="Rohde M."/>
            <person name="Goker M."/>
            <person name="Woyke T."/>
            <person name="Bristow J."/>
            <person name="Eisen J.A."/>
            <person name="Markowitz V."/>
            <person name="Hugenholtz P."/>
            <person name="Kyrpides N.C."/>
            <person name="Klenk H.P."/>
        </authorList>
    </citation>
    <scope>NUCLEOTIDE SEQUENCE [LARGE SCALE GENOMIC DNA]</scope>
    <source>
        <strain evidence="6">DSM 12809 / NBRC 114555 / N2460</strain>
    </source>
</reference>
<evidence type="ECO:0000256" key="2">
    <source>
        <dbReference type="SAM" id="MobiDB-lite"/>
    </source>
</evidence>
<dbReference type="EMBL" id="CP001968">
    <property type="protein sequence ID" value="ADD68551.1"/>
    <property type="molecule type" value="Genomic_DNA"/>
</dbReference>
<feature type="region of interest" description="Disordered" evidence="2">
    <location>
        <begin position="451"/>
        <end position="475"/>
    </location>
</feature>
<sequence precursor="true">MKLSWLRKAKVFSVYVVVISFITIAVGCGGGGSYDAPDSQSATPIWWDTYDQPASAVVSASDVAGWIANGNVTASGDPVVILDVQTDFSDTAANRIIGSTSIEDIEAFTIFDYRAEGPIDTVAINDTSAKMVPKGTTIDAMLQDLGVTHDTVIVLTSAASGNGVWNLTRGWWMLYYWGLAETKIKILDGGVAALAAADPTLVNTTAESVDPADSVFSVKDLPGLHTSSRVSTTQVINYARSGSAKIIDARGSSGTSGVAFGGRIDGAIVAGDAGIGGGDLVNADGTFKTKAEMQAAFDNAGISANDRIIVHCFSGYSATPIYFFIKEVMEYENVALYDGSWSAWSAHSAFTPVAATYIDGATTIHWDGSQFVQTVADTVVPTTDITQGGVLEADTNAGMLAYDTVRLSKDILFKAVSAWQDAYGNTTFTVNTEYTGSGTELATEDVEYVTSDDVTGDDSSGDGEDVVVSPDTGGC</sequence>
<dbReference type="PROSITE" id="PS51257">
    <property type="entry name" value="PROKAR_LIPOPROTEIN"/>
    <property type="match status" value="1"/>
</dbReference>
<dbReference type="InParanoid" id="D4H0N8"/>
<dbReference type="InterPro" id="IPR036873">
    <property type="entry name" value="Rhodanese-like_dom_sf"/>
</dbReference>
<dbReference type="Gene3D" id="3.40.250.10">
    <property type="entry name" value="Rhodanese-like domain"/>
    <property type="match status" value="2"/>
</dbReference>
<evidence type="ECO:0000313" key="6">
    <source>
        <dbReference type="Proteomes" id="UP000002012"/>
    </source>
</evidence>
<dbReference type="HOGENOM" id="CLU_574560_0_0_0"/>
<dbReference type="OrthoDB" id="9814272at2"/>
<dbReference type="InterPro" id="IPR001763">
    <property type="entry name" value="Rhodanese-like_dom"/>
</dbReference>
<evidence type="ECO:0000313" key="5">
    <source>
        <dbReference type="EMBL" id="ADD68551.1"/>
    </source>
</evidence>
<feature type="domain" description="Rhodanese" evidence="4">
    <location>
        <begin position="240"/>
        <end position="349"/>
    </location>
</feature>
<keyword evidence="6" id="KW-1185">Reference proteome</keyword>
<dbReference type="Proteomes" id="UP000002012">
    <property type="component" value="Chromosome"/>
</dbReference>
<dbReference type="PANTHER" id="PTHR43855">
    <property type="entry name" value="THIOSULFATE SULFURTRANSFERASE"/>
    <property type="match status" value="1"/>
</dbReference>
<dbReference type="eggNOG" id="COG2897">
    <property type="taxonomic scope" value="Bacteria"/>
</dbReference>
<protein>
    <submittedName>
        <fullName evidence="5">Rhodanese domain protein</fullName>
    </submittedName>
</protein>
<name>D4H0N8_DENA2</name>
<organism evidence="5 6">
    <name type="scientific">Denitrovibrio acetiphilus (strain DSM 12809 / NBRC 114555 / N2460)</name>
    <dbReference type="NCBI Taxonomy" id="522772"/>
    <lineage>
        <taxon>Bacteria</taxon>
        <taxon>Pseudomonadati</taxon>
        <taxon>Deferribacterota</taxon>
        <taxon>Deferribacteres</taxon>
        <taxon>Deferribacterales</taxon>
        <taxon>Geovibrionaceae</taxon>
        <taxon>Denitrovibrio</taxon>
    </lineage>
</organism>